<reference evidence="7" key="2">
    <citation type="journal article" date="2021" name="PeerJ">
        <title>Extensive microbial diversity within the chicken gut microbiome revealed by metagenomics and culture.</title>
        <authorList>
            <person name="Gilroy R."/>
            <person name="Ravi A."/>
            <person name="Getino M."/>
            <person name="Pursley I."/>
            <person name="Horton D.L."/>
            <person name="Alikhan N.F."/>
            <person name="Baker D."/>
            <person name="Gharbi K."/>
            <person name="Hall N."/>
            <person name="Watson M."/>
            <person name="Adriaenssens E.M."/>
            <person name="Foster-Nyarko E."/>
            <person name="Jarju S."/>
            <person name="Secka A."/>
            <person name="Antonio M."/>
            <person name="Oren A."/>
            <person name="Chaudhuri R.R."/>
            <person name="La Ragione R."/>
            <person name="Hildebrand F."/>
            <person name="Pallen M.J."/>
        </authorList>
    </citation>
    <scope>NUCLEOTIDE SEQUENCE</scope>
    <source>
        <strain evidence="7">18911</strain>
    </source>
</reference>
<dbReference type="Proteomes" id="UP000824094">
    <property type="component" value="Unassembled WGS sequence"/>
</dbReference>
<reference evidence="7" key="1">
    <citation type="submission" date="2020-10" db="EMBL/GenBank/DDBJ databases">
        <authorList>
            <person name="Gilroy R."/>
        </authorList>
    </citation>
    <scope>NUCLEOTIDE SEQUENCE</scope>
    <source>
        <strain evidence="7">18911</strain>
    </source>
</reference>
<dbReference type="Gene3D" id="2.60.40.1180">
    <property type="entry name" value="Golgi alpha-mannosidase II"/>
    <property type="match status" value="1"/>
</dbReference>
<evidence type="ECO:0000256" key="4">
    <source>
        <dbReference type="ARBA" id="ARBA00023295"/>
    </source>
</evidence>
<comment type="caution">
    <text evidence="7">The sequence shown here is derived from an EMBL/GenBank/DDBJ whole genome shotgun (WGS) entry which is preliminary data.</text>
</comment>
<dbReference type="EMBL" id="DVNF01000135">
    <property type="protein sequence ID" value="HIU60645.1"/>
    <property type="molecule type" value="Genomic_DNA"/>
</dbReference>
<feature type="domain" description="Alpha galactosidase C-terminal" evidence="6">
    <location>
        <begin position="459"/>
        <end position="538"/>
    </location>
</feature>
<evidence type="ECO:0000313" key="8">
    <source>
        <dbReference type="Proteomes" id="UP000824094"/>
    </source>
</evidence>
<dbReference type="PANTHER" id="PTHR11452:SF75">
    <property type="entry name" value="ALPHA-GALACTOSIDASE MEL1"/>
    <property type="match status" value="1"/>
</dbReference>
<evidence type="ECO:0000313" key="7">
    <source>
        <dbReference type="EMBL" id="HIU60645.1"/>
    </source>
</evidence>
<dbReference type="SUPFAM" id="SSF51011">
    <property type="entry name" value="Glycosyl hydrolase domain"/>
    <property type="match status" value="1"/>
</dbReference>
<comment type="catalytic activity">
    <reaction evidence="5">
        <text>Hydrolysis of terminal, non-reducing alpha-D-galactose residues in alpha-D-galactosides, including galactose oligosaccharides, galactomannans and galactolipids.</text>
        <dbReference type="EC" id="3.2.1.22"/>
    </reaction>
</comment>
<dbReference type="Gene3D" id="2.60.120.260">
    <property type="entry name" value="Galactose-binding domain-like"/>
    <property type="match status" value="1"/>
</dbReference>
<dbReference type="InterPro" id="IPR002241">
    <property type="entry name" value="Glyco_hydro_27"/>
</dbReference>
<dbReference type="AlphaFoldDB" id="A0A9D1MI57"/>
<evidence type="ECO:0000256" key="2">
    <source>
        <dbReference type="ARBA" id="ARBA00022729"/>
    </source>
</evidence>
<dbReference type="PANTHER" id="PTHR11452">
    <property type="entry name" value="ALPHA-GALACTOSIDASE/ALPHA-N-ACETYLGALACTOSAMINIDASE"/>
    <property type="match status" value="1"/>
</dbReference>
<protein>
    <recommendedName>
        <fullName evidence="5">Alpha-galactosidase</fullName>
        <ecNumber evidence="5">3.2.1.22</ecNumber>
    </recommendedName>
    <alternativeName>
        <fullName evidence="5">Melibiase</fullName>
    </alternativeName>
</protein>
<keyword evidence="4 5" id="KW-0326">Glycosidase</keyword>
<evidence type="ECO:0000256" key="5">
    <source>
        <dbReference type="RuleBase" id="RU361168"/>
    </source>
</evidence>
<sequence>MKPNGMCPVCFLKQLFTKTQSVTDLYTAKPYPATITAPPMGWSSWNTFKNKINEKLIYEQAVAMKEKGLAEAGYTYINLDDNWHSSLRDEYGKLQGDLATFAGGIPALVKKINALGLKVGIYSSNGTETCEDLPASLYHEQTDADTFAEWGIEYFKYDFCHNIKLSQYAPLLYGISVAKKGSFEEAFYPASAAKLEGLARFMPVSGKPFDQYIGGLDRNSGAATFDVEVPEGGEYVLTLNVFKKGRYSKCAMAIINGADEYWIETPSQKKWNDTARFQMVVTLSAGKNSVKIFNPIKVRADSAMLQYRKMGQCLIKAAEKVAKANNTEPKYITFSLCEWGVNSPYKWGATAGNLWRTTPDIRPIWKWMMFIYSRNVIRYKYSSVGHYNDPDMLEVGNGKLTYDENYAHFATWCMMAAPLILGNDLRTMPDNVLKIITDKKLIAIDQDPLGKAAKRVKKGSADVLARPLSDGTVAVCFFNKAGGKKRLSIDFSALVNDEYVQLPKASEYAVTDVTDGTEFASSDGIACTVRKHAAKVYIVKAK</sequence>
<proteinExistence type="inferred from homology"/>
<keyword evidence="5" id="KW-1015">Disulfide bond</keyword>
<keyword evidence="2" id="KW-0732">Signal</keyword>
<dbReference type="GO" id="GO:0004557">
    <property type="term" value="F:alpha-galactosidase activity"/>
    <property type="evidence" value="ECO:0007669"/>
    <property type="project" value="UniProtKB-EC"/>
</dbReference>
<dbReference type="Pfam" id="PF16499">
    <property type="entry name" value="Melibiase_2"/>
    <property type="match status" value="2"/>
</dbReference>
<name>A0A9D1MI57_9FIRM</name>
<dbReference type="InterPro" id="IPR013780">
    <property type="entry name" value="Glyco_hydro_b"/>
</dbReference>
<dbReference type="CDD" id="cd14792">
    <property type="entry name" value="GH27"/>
    <property type="match status" value="1"/>
</dbReference>
<dbReference type="PROSITE" id="PS00512">
    <property type="entry name" value="ALPHA_GALACTOSIDASE"/>
    <property type="match status" value="1"/>
</dbReference>
<dbReference type="Gene3D" id="3.20.20.70">
    <property type="entry name" value="Aldolase class I"/>
    <property type="match status" value="2"/>
</dbReference>
<dbReference type="EC" id="3.2.1.22" evidence="5"/>
<dbReference type="InterPro" id="IPR017853">
    <property type="entry name" value="GH"/>
</dbReference>
<organism evidence="7 8">
    <name type="scientific">Candidatus Stercoripulliclostridium merdigallinarum</name>
    <dbReference type="NCBI Taxonomy" id="2840951"/>
    <lineage>
        <taxon>Bacteria</taxon>
        <taxon>Bacillati</taxon>
        <taxon>Bacillota</taxon>
        <taxon>Clostridia</taxon>
        <taxon>Eubacteriales</taxon>
        <taxon>Candidatus Stercoripulliclostridium</taxon>
    </lineage>
</organism>
<dbReference type="GO" id="GO:0005975">
    <property type="term" value="P:carbohydrate metabolic process"/>
    <property type="evidence" value="ECO:0007669"/>
    <property type="project" value="InterPro"/>
</dbReference>
<dbReference type="InterPro" id="IPR000111">
    <property type="entry name" value="Glyco_hydro_27/36_CS"/>
</dbReference>
<evidence type="ECO:0000259" key="6">
    <source>
        <dbReference type="Pfam" id="PF17801"/>
    </source>
</evidence>
<evidence type="ECO:0000256" key="1">
    <source>
        <dbReference type="ARBA" id="ARBA00009743"/>
    </source>
</evidence>
<dbReference type="InterPro" id="IPR013785">
    <property type="entry name" value="Aldolase_TIM"/>
</dbReference>
<evidence type="ECO:0000256" key="3">
    <source>
        <dbReference type="ARBA" id="ARBA00022801"/>
    </source>
</evidence>
<dbReference type="PRINTS" id="PR00740">
    <property type="entry name" value="GLHYDRLASE27"/>
</dbReference>
<dbReference type="SUPFAM" id="SSF51445">
    <property type="entry name" value="(Trans)glycosidases"/>
    <property type="match status" value="2"/>
</dbReference>
<dbReference type="Pfam" id="PF17801">
    <property type="entry name" value="Melibiase_C"/>
    <property type="match status" value="1"/>
</dbReference>
<accession>A0A9D1MI57</accession>
<gene>
    <name evidence="7" type="ORF">IAB05_04580</name>
</gene>
<comment type="similarity">
    <text evidence="1 5">Belongs to the glycosyl hydrolase 27 family.</text>
</comment>
<keyword evidence="3 5" id="KW-0378">Hydrolase</keyword>
<dbReference type="InterPro" id="IPR041233">
    <property type="entry name" value="Melibiase_C"/>
</dbReference>